<dbReference type="GO" id="GO:0020037">
    <property type="term" value="F:heme binding"/>
    <property type="evidence" value="ECO:0007669"/>
    <property type="project" value="InterPro"/>
</dbReference>
<comment type="caution">
    <text evidence="14">The sequence shown here is derived from an EMBL/GenBank/DDBJ whole genome shotgun (WGS) entry which is preliminary data.</text>
</comment>
<dbReference type="SUPFAM" id="SSF48264">
    <property type="entry name" value="Cytochrome P450"/>
    <property type="match status" value="1"/>
</dbReference>
<dbReference type="PANTHER" id="PTHR24305:SF166">
    <property type="entry name" value="CYTOCHROME P450 12A4, MITOCHONDRIAL-RELATED"/>
    <property type="match status" value="1"/>
</dbReference>
<evidence type="ECO:0000256" key="11">
    <source>
        <dbReference type="ARBA" id="ARBA00023033"/>
    </source>
</evidence>
<dbReference type="PRINTS" id="PR00385">
    <property type="entry name" value="P450"/>
</dbReference>
<dbReference type="Proteomes" id="UP001063166">
    <property type="component" value="Unassembled WGS sequence"/>
</dbReference>
<evidence type="ECO:0000256" key="12">
    <source>
        <dbReference type="ARBA" id="ARBA00023136"/>
    </source>
</evidence>
<comment type="pathway">
    <text evidence="3">Secondary metabolite biosynthesis; terpenoid biosynthesis.</text>
</comment>
<feature type="binding site" description="axial binding residue" evidence="13">
    <location>
        <position position="483"/>
    </location>
    <ligand>
        <name>heme</name>
        <dbReference type="ChEBI" id="CHEBI:30413"/>
    </ligand>
    <ligandPart>
        <name>Fe</name>
        <dbReference type="ChEBI" id="CHEBI:18248"/>
    </ligandPart>
</feature>
<keyword evidence="5 13" id="KW-0349">Heme</keyword>
<dbReference type="Gene3D" id="1.10.630.10">
    <property type="entry name" value="Cytochrome P450"/>
    <property type="match status" value="1"/>
</dbReference>
<evidence type="ECO:0000256" key="13">
    <source>
        <dbReference type="PIRSR" id="PIRSR602401-1"/>
    </source>
</evidence>
<proteinExistence type="inferred from homology"/>
<protein>
    <recommendedName>
        <fullName evidence="16">Cytochrome P450</fullName>
    </recommendedName>
</protein>
<comment type="cofactor">
    <cofactor evidence="1 13">
        <name>heme</name>
        <dbReference type="ChEBI" id="CHEBI:30413"/>
    </cofactor>
</comment>
<organism evidence="14 15">
    <name type="scientific">Lyophyllum shimeji</name>
    <name type="common">Hon-shimeji</name>
    <name type="synonym">Tricholoma shimeji</name>
    <dbReference type="NCBI Taxonomy" id="47721"/>
    <lineage>
        <taxon>Eukaryota</taxon>
        <taxon>Fungi</taxon>
        <taxon>Dikarya</taxon>
        <taxon>Basidiomycota</taxon>
        <taxon>Agaricomycotina</taxon>
        <taxon>Agaricomycetes</taxon>
        <taxon>Agaricomycetidae</taxon>
        <taxon>Agaricales</taxon>
        <taxon>Tricholomatineae</taxon>
        <taxon>Lyophyllaceae</taxon>
        <taxon>Lyophyllum</taxon>
    </lineage>
</organism>
<keyword evidence="12" id="KW-0472">Membrane</keyword>
<dbReference type="Pfam" id="PF00067">
    <property type="entry name" value="p450"/>
    <property type="match status" value="1"/>
</dbReference>
<dbReference type="GO" id="GO:0016705">
    <property type="term" value="F:oxidoreductase activity, acting on paired donors, with incorporation or reduction of molecular oxygen"/>
    <property type="evidence" value="ECO:0007669"/>
    <property type="project" value="InterPro"/>
</dbReference>
<keyword evidence="9" id="KW-0560">Oxidoreductase</keyword>
<dbReference type="GO" id="GO:0004497">
    <property type="term" value="F:monooxygenase activity"/>
    <property type="evidence" value="ECO:0007669"/>
    <property type="project" value="UniProtKB-KW"/>
</dbReference>
<accession>A0A9P3PT17</accession>
<comment type="similarity">
    <text evidence="4">Belongs to the cytochrome P450 family.</text>
</comment>
<keyword evidence="15" id="KW-1185">Reference proteome</keyword>
<evidence type="ECO:0000256" key="2">
    <source>
        <dbReference type="ARBA" id="ARBA00004370"/>
    </source>
</evidence>
<keyword evidence="7 13" id="KW-0479">Metal-binding</keyword>
<dbReference type="PANTHER" id="PTHR24305">
    <property type="entry name" value="CYTOCHROME P450"/>
    <property type="match status" value="1"/>
</dbReference>
<evidence type="ECO:0000256" key="7">
    <source>
        <dbReference type="ARBA" id="ARBA00022723"/>
    </source>
</evidence>
<dbReference type="InterPro" id="IPR002401">
    <property type="entry name" value="Cyt_P450_E_grp-I"/>
</dbReference>
<comment type="subcellular location">
    <subcellularLocation>
        <location evidence="2">Membrane</location>
    </subcellularLocation>
</comment>
<dbReference type="GO" id="GO:0016020">
    <property type="term" value="C:membrane"/>
    <property type="evidence" value="ECO:0007669"/>
    <property type="project" value="UniProtKB-SubCell"/>
</dbReference>
<dbReference type="InterPro" id="IPR050121">
    <property type="entry name" value="Cytochrome_P450_monoxygenase"/>
</dbReference>
<dbReference type="GO" id="GO:0005506">
    <property type="term" value="F:iron ion binding"/>
    <property type="evidence" value="ECO:0007669"/>
    <property type="project" value="InterPro"/>
</dbReference>
<dbReference type="PRINTS" id="PR00463">
    <property type="entry name" value="EP450I"/>
</dbReference>
<dbReference type="EMBL" id="BRPK01000009">
    <property type="protein sequence ID" value="GLB41044.1"/>
    <property type="molecule type" value="Genomic_DNA"/>
</dbReference>
<sequence length="544" mass="59879">MYTEILLVLPVAIYLTIRWRNTSNGDDVALVPGPKSDHFLAGNMATLAASASDAAAMAWAKTYGGVVKLHGVLGVQRHVLLISDPAALRRIFGSASGQWDRTPRDLASFRDKFGPGIAAVEGADHVRQRRIVSQALNPAEVRGMISPVQAASRTTRNALRKACLSSGSRATKLDMLDWSRRCALDSLTMFAFGTTIHAVEDPDKGHDILHTFDAMLEDCIGVTTPFKYWLRDTAASNIYPSLLGLALVDYNFFRSAFKTFKRLAQFGQWVRTQREEHGSLVGSGNDLLSYLEKASKEESNKYKLSDQEIQGQIGQILFAGHDTVSTSLAMLLNDLAKYPKIQERLREEIMAKQAEIGDEDATFTQDDYDSMPYLNGVIKESMRFNPVLGQTSRLNRADDVLPLTEPIVGTDGKVLNQIAVKKGTWVVVDVASSNRRKDVWGEDADTFNPERWLRTGANALPMAKTPGAVYGSLLGFMAGNRTCPGWRIAVLELQVFVCDIVQGFRIHAIPGVDIEREFHGVSILKVIGNPVRGGEVPLMLEPLS</sequence>
<evidence type="ECO:0000313" key="15">
    <source>
        <dbReference type="Proteomes" id="UP001063166"/>
    </source>
</evidence>
<evidence type="ECO:0000313" key="14">
    <source>
        <dbReference type="EMBL" id="GLB41044.1"/>
    </source>
</evidence>
<reference evidence="14" key="1">
    <citation type="submission" date="2022-07" db="EMBL/GenBank/DDBJ databases">
        <title>The genome of Lyophyllum shimeji provides insight into the initial evolution of ectomycorrhizal fungal genome.</title>
        <authorList>
            <person name="Kobayashi Y."/>
            <person name="Shibata T."/>
            <person name="Hirakawa H."/>
            <person name="Shigenobu S."/>
            <person name="Nishiyama T."/>
            <person name="Yamada A."/>
            <person name="Hasebe M."/>
            <person name="Kawaguchi M."/>
        </authorList>
    </citation>
    <scope>NUCLEOTIDE SEQUENCE</scope>
    <source>
        <strain evidence="14">AT787</strain>
    </source>
</reference>
<dbReference type="InterPro" id="IPR001128">
    <property type="entry name" value="Cyt_P450"/>
</dbReference>
<gene>
    <name evidence="14" type="ORF">LshimejAT787_0902590</name>
</gene>
<evidence type="ECO:0008006" key="16">
    <source>
        <dbReference type="Google" id="ProtNLM"/>
    </source>
</evidence>
<evidence type="ECO:0000256" key="8">
    <source>
        <dbReference type="ARBA" id="ARBA00022989"/>
    </source>
</evidence>
<keyword evidence="11" id="KW-0503">Monooxygenase</keyword>
<dbReference type="AlphaFoldDB" id="A0A9P3PT17"/>
<name>A0A9P3PT17_LYOSH</name>
<evidence type="ECO:0000256" key="1">
    <source>
        <dbReference type="ARBA" id="ARBA00001971"/>
    </source>
</evidence>
<keyword evidence="8" id="KW-1133">Transmembrane helix</keyword>
<evidence type="ECO:0000256" key="6">
    <source>
        <dbReference type="ARBA" id="ARBA00022692"/>
    </source>
</evidence>
<evidence type="ECO:0000256" key="3">
    <source>
        <dbReference type="ARBA" id="ARBA00004721"/>
    </source>
</evidence>
<keyword evidence="6" id="KW-0812">Transmembrane</keyword>
<evidence type="ECO:0000256" key="5">
    <source>
        <dbReference type="ARBA" id="ARBA00022617"/>
    </source>
</evidence>
<evidence type="ECO:0000256" key="9">
    <source>
        <dbReference type="ARBA" id="ARBA00023002"/>
    </source>
</evidence>
<evidence type="ECO:0000256" key="4">
    <source>
        <dbReference type="ARBA" id="ARBA00010617"/>
    </source>
</evidence>
<evidence type="ECO:0000256" key="10">
    <source>
        <dbReference type="ARBA" id="ARBA00023004"/>
    </source>
</evidence>
<dbReference type="OrthoDB" id="3203564at2759"/>
<keyword evidence="10 13" id="KW-0408">Iron</keyword>
<dbReference type="InterPro" id="IPR036396">
    <property type="entry name" value="Cyt_P450_sf"/>
</dbReference>